<keyword evidence="3" id="KW-1185">Reference proteome</keyword>
<name>A0A832V208_9ARCH</name>
<gene>
    <name evidence="2" type="ORF">H1011_02005</name>
</gene>
<organism evidence="2 3">
    <name type="scientific">Candidatus Undinarchaeum marinum</name>
    <dbReference type="NCBI Taxonomy" id="2756141"/>
    <lineage>
        <taxon>Archaea</taxon>
        <taxon>Candidatus Undinarchaeota</taxon>
        <taxon>Candidatus Undinarchaeia</taxon>
        <taxon>Candidatus Undinarchaeales</taxon>
        <taxon>Candidatus Undinarchaeaceae</taxon>
        <taxon>Candidatus Undinarchaeum</taxon>
    </lineage>
</organism>
<evidence type="ECO:0000256" key="1">
    <source>
        <dbReference type="SAM" id="Coils"/>
    </source>
</evidence>
<dbReference type="AlphaFoldDB" id="A0A832V208"/>
<feature type="coiled-coil region" evidence="1">
    <location>
        <begin position="52"/>
        <end position="79"/>
    </location>
</feature>
<protein>
    <submittedName>
        <fullName evidence="2">Uncharacterized protein</fullName>
    </submittedName>
</protein>
<keyword evidence="1" id="KW-0175">Coiled coil</keyword>
<evidence type="ECO:0000313" key="2">
    <source>
        <dbReference type="EMBL" id="HIJ99576.1"/>
    </source>
</evidence>
<reference evidence="2 3" key="1">
    <citation type="journal article" name="Nat. Commun.">
        <title>Undinarchaeota illuminate DPANN phylogeny and the impact of gene transfer on archaeal evolution.</title>
        <authorList>
            <person name="Dombrowski N."/>
            <person name="Williams T.A."/>
            <person name="Sun J."/>
            <person name="Woodcroft B.J."/>
            <person name="Lee J.H."/>
            <person name="Minh B.Q."/>
            <person name="Rinke C."/>
            <person name="Spang A."/>
        </authorList>
    </citation>
    <scope>NUCLEOTIDE SEQUENCE [LARGE SCALE GENOMIC DNA]</scope>
    <source>
        <strain evidence="2">MAG_bin17</strain>
    </source>
</reference>
<proteinExistence type="predicted"/>
<accession>A0A832V208</accession>
<dbReference type="Proteomes" id="UP000604391">
    <property type="component" value="Unassembled WGS sequence"/>
</dbReference>
<evidence type="ECO:0000313" key="3">
    <source>
        <dbReference type="Proteomes" id="UP000604391"/>
    </source>
</evidence>
<dbReference type="EMBL" id="DVAD01000012">
    <property type="protein sequence ID" value="HIJ99576.1"/>
    <property type="molecule type" value="Genomic_DNA"/>
</dbReference>
<comment type="caution">
    <text evidence="2">The sequence shown here is derived from an EMBL/GenBank/DDBJ whole genome shotgun (WGS) entry which is preliminary data.</text>
</comment>
<sequence length="102" mass="12215">MSKEEVKLRERIKELRKKSKVGKRSTIQEYIEALTELIPILEKLREIPQRDLEFAEKKLDDLQKRIKTIDDEITLARGEQTKYYTLKLERGEKTRLGEIEKK</sequence>